<evidence type="ECO:0000313" key="3">
    <source>
        <dbReference type="EMBL" id="ETX29905.1"/>
    </source>
</evidence>
<dbReference type="AlphaFoldDB" id="X7FAT8"/>
<dbReference type="OrthoDB" id="7876812at2"/>
<name>X7FAT8_9RHOB</name>
<evidence type="ECO:0000313" key="4">
    <source>
        <dbReference type="Proteomes" id="UP000023430"/>
    </source>
</evidence>
<dbReference type="InterPro" id="IPR025433">
    <property type="entry name" value="DUF4168"/>
</dbReference>
<dbReference type="STRING" id="1449351.RISW2_19840"/>
<organism evidence="3 4">
    <name type="scientific">Roseivivax isoporae LMG 25204</name>
    <dbReference type="NCBI Taxonomy" id="1449351"/>
    <lineage>
        <taxon>Bacteria</taxon>
        <taxon>Pseudomonadati</taxon>
        <taxon>Pseudomonadota</taxon>
        <taxon>Alphaproteobacteria</taxon>
        <taxon>Rhodobacterales</taxon>
        <taxon>Roseobacteraceae</taxon>
        <taxon>Roseivivax</taxon>
    </lineage>
</organism>
<accession>X7FAT8</accession>
<protein>
    <recommendedName>
        <fullName evidence="2">DUF4168 domain-containing protein</fullName>
    </recommendedName>
</protein>
<evidence type="ECO:0000256" key="1">
    <source>
        <dbReference type="SAM" id="SignalP"/>
    </source>
</evidence>
<reference evidence="3 4" key="1">
    <citation type="submission" date="2014-01" db="EMBL/GenBank/DDBJ databases">
        <title>Roseivivax isoporae LMG 25204 Genome Sequencing.</title>
        <authorList>
            <person name="Lai Q."/>
            <person name="Li G."/>
            <person name="Shao Z."/>
        </authorList>
    </citation>
    <scope>NUCLEOTIDE SEQUENCE [LARGE SCALE GENOMIC DNA]</scope>
    <source>
        <strain evidence="3 4">LMG 25204</strain>
    </source>
</reference>
<feature type="domain" description="DUF4168" evidence="2">
    <location>
        <begin position="58"/>
        <end position="134"/>
    </location>
</feature>
<dbReference type="eggNOG" id="ENOG50339XK">
    <property type="taxonomic scope" value="Bacteria"/>
</dbReference>
<feature type="signal peptide" evidence="1">
    <location>
        <begin position="1"/>
        <end position="26"/>
    </location>
</feature>
<evidence type="ECO:0000259" key="2">
    <source>
        <dbReference type="Pfam" id="PF13767"/>
    </source>
</evidence>
<keyword evidence="1" id="KW-0732">Signal</keyword>
<dbReference type="Proteomes" id="UP000023430">
    <property type="component" value="Unassembled WGS sequence"/>
</dbReference>
<proteinExistence type="predicted"/>
<feature type="chain" id="PRO_5004977670" description="DUF4168 domain-containing protein" evidence="1">
    <location>
        <begin position="27"/>
        <end position="147"/>
    </location>
</feature>
<sequence length="147" mass="15898">MFQKRKITAATLAAALAAAPVSFAVAQQSPSADVPATDAPQTMTAPEATAPEAPVFEDAQIEAFAAAVMEITEIRDQYAAELQSVEEETEQQALIEEANAEMRTAIEDTEGLTFDDYMAINRAASMDQELNQRIAQRLQEMQTEDAG</sequence>
<comment type="caution">
    <text evidence="3">The sequence shown here is derived from an EMBL/GenBank/DDBJ whole genome shotgun (WGS) entry which is preliminary data.</text>
</comment>
<dbReference type="RefSeq" id="WP_043767606.1">
    <property type="nucleotide sequence ID" value="NZ_JAME01000006.1"/>
</dbReference>
<keyword evidence="4" id="KW-1185">Reference proteome</keyword>
<dbReference type="EMBL" id="JAME01000006">
    <property type="protein sequence ID" value="ETX29905.1"/>
    <property type="molecule type" value="Genomic_DNA"/>
</dbReference>
<gene>
    <name evidence="3" type="ORF">RISW2_19840</name>
</gene>
<dbReference type="Pfam" id="PF13767">
    <property type="entry name" value="DUF4168"/>
    <property type="match status" value="1"/>
</dbReference>